<evidence type="ECO:0000256" key="5">
    <source>
        <dbReference type="ARBA" id="ARBA00022729"/>
    </source>
</evidence>
<dbReference type="InterPro" id="IPR013783">
    <property type="entry name" value="Ig-like_fold"/>
</dbReference>
<proteinExistence type="inferred from homology"/>
<dbReference type="InterPro" id="IPR001298">
    <property type="entry name" value="Filamin/ABP280_rpt"/>
</dbReference>
<dbReference type="InterPro" id="IPR014756">
    <property type="entry name" value="Ig_E-set"/>
</dbReference>
<comment type="catalytic activity">
    <reaction evidence="9">
        <text>L-seryl-[EGF-like domain protein] + UDP-alpha-D-glucose = 3-O-(beta-D-glucosyl)-L-seryl-[EGF-like domain protein] + UDP + H(+)</text>
        <dbReference type="Rhea" id="RHEA:58116"/>
        <dbReference type="Rhea" id="RHEA-COMP:14610"/>
        <dbReference type="Rhea" id="RHEA-COMP:16010"/>
        <dbReference type="ChEBI" id="CHEBI:15378"/>
        <dbReference type="ChEBI" id="CHEBI:29999"/>
        <dbReference type="ChEBI" id="CHEBI:58223"/>
        <dbReference type="ChEBI" id="CHEBI:58885"/>
        <dbReference type="ChEBI" id="CHEBI:140576"/>
    </reaction>
</comment>
<evidence type="ECO:0000256" key="1">
    <source>
        <dbReference type="ARBA" id="ARBA00004922"/>
    </source>
</evidence>
<evidence type="ECO:0000256" key="2">
    <source>
        <dbReference type="ARBA" id="ARBA00006063"/>
    </source>
</evidence>
<gene>
    <name evidence="13" type="ORF">EPR50_G00120100</name>
</gene>
<dbReference type="Proteomes" id="UP000295070">
    <property type="component" value="Chromosome 11"/>
</dbReference>
<keyword evidence="7" id="KW-0325">Glycoprotein</keyword>
<comment type="similarity">
    <text evidence="2">Belongs to the KDELC family.</text>
</comment>
<reference evidence="13 14" key="1">
    <citation type="submission" date="2019-01" db="EMBL/GenBank/DDBJ databases">
        <title>A chromosome-scale genome assembly of the yellow perch, Perca flavescens.</title>
        <authorList>
            <person name="Feron R."/>
            <person name="Morvezen R."/>
            <person name="Bestin A."/>
            <person name="Haffray P."/>
            <person name="Klopp C."/>
            <person name="Zahm M."/>
            <person name="Cabau C."/>
            <person name="Roques C."/>
            <person name="Donnadieu C."/>
            <person name="Bouchez O."/>
            <person name="Christie M."/>
            <person name="Larson W."/>
            <person name="Guiguen Y."/>
        </authorList>
    </citation>
    <scope>NUCLEOTIDE SEQUENCE [LARGE SCALE GENOMIC DNA]</scope>
    <source>
        <strain evidence="13">YP-PL-M2</strain>
        <tissue evidence="13">Blood</tissue>
    </source>
</reference>
<dbReference type="InterPro" id="IPR006598">
    <property type="entry name" value="CAP10"/>
</dbReference>
<evidence type="ECO:0000313" key="13">
    <source>
        <dbReference type="EMBL" id="TDH07081.1"/>
    </source>
</evidence>
<feature type="signal peptide" evidence="11">
    <location>
        <begin position="1"/>
        <end position="27"/>
    </location>
</feature>
<dbReference type="Pfam" id="PF00630">
    <property type="entry name" value="Filamin"/>
    <property type="match status" value="1"/>
</dbReference>
<feature type="repeat" description="Filamin" evidence="10">
    <location>
        <begin position="30"/>
        <end position="136"/>
    </location>
</feature>
<dbReference type="SUPFAM" id="SSF81296">
    <property type="entry name" value="E set domains"/>
    <property type="match status" value="1"/>
</dbReference>
<keyword evidence="5 11" id="KW-0732">Signal</keyword>
<organism evidence="13 14">
    <name type="scientific">Perca flavescens</name>
    <name type="common">American yellow perch</name>
    <name type="synonym">Morone flavescens</name>
    <dbReference type="NCBI Taxonomy" id="8167"/>
    <lineage>
        <taxon>Eukaryota</taxon>
        <taxon>Metazoa</taxon>
        <taxon>Chordata</taxon>
        <taxon>Craniata</taxon>
        <taxon>Vertebrata</taxon>
        <taxon>Euteleostomi</taxon>
        <taxon>Actinopterygii</taxon>
        <taxon>Neopterygii</taxon>
        <taxon>Teleostei</taxon>
        <taxon>Neoteleostei</taxon>
        <taxon>Acanthomorphata</taxon>
        <taxon>Eupercaria</taxon>
        <taxon>Perciformes</taxon>
        <taxon>Percoidei</taxon>
        <taxon>Percidae</taxon>
        <taxon>Percinae</taxon>
        <taxon>Perca</taxon>
    </lineage>
</organism>
<name>A0A484CVZ2_PERFV</name>
<dbReference type="GO" id="GO:0007399">
    <property type="term" value="P:nervous system development"/>
    <property type="evidence" value="ECO:0007669"/>
    <property type="project" value="UniProtKB-ARBA"/>
</dbReference>
<comment type="pathway">
    <text evidence="1">Protein modification; protein glycosylation.</text>
</comment>
<evidence type="ECO:0000256" key="6">
    <source>
        <dbReference type="ARBA" id="ARBA00022824"/>
    </source>
</evidence>
<dbReference type="FunFam" id="2.60.40.10:FF:000419">
    <property type="entry name" value="KDEL (Lys-Asp-Glu-Leu) containing 1"/>
    <property type="match status" value="1"/>
</dbReference>
<dbReference type="Pfam" id="PF05686">
    <property type="entry name" value="Glyco_transf_90"/>
    <property type="match status" value="1"/>
</dbReference>
<evidence type="ECO:0000256" key="4">
    <source>
        <dbReference type="ARBA" id="ARBA00022679"/>
    </source>
</evidence>
<feature type="domain" description="Glycosyl transferase CAP10" evidence="12">
    <location>
        <begin position="156"/>
        <end position="231"/>
    </location>
</feature>
<keyword evidence="4" id="KW-0808">Transferase</keyword>
<keyword evidence="3" id="KW-0328">Glycosyltransferase</keyword>
<dbReference type="EMBL" id="SCKG01000011">
    <property type="protein sequence ID" value="TDH07081.1"/>
    <property type="molecule type" value="Genomic_DNA"/>
</dbReference>
<dbReference type="Gene3D" id="2.60.40.10">
    <property type="entry name" value="Immunoglobulins"/>
    <property type="match status" value="1"/>
</dbReference>
<evidence type="ECO:0000256" key="7">
    <source>
        <dbReference type="ARBA" id="ARBA00023180"/>
    </source>
</evidence>
<keyword evidence="14" id="KW-1185">Reference proteome</keyword>
<comment type="catalytic activity">
    <reaction evidence="8">
        <text>L-seryl-[EGF-like domain protein] + UDP-alpha-D-xylose = 3-O-(beta-D-xylosyl)-L-seryl-[EGF-like domain protein] + UDP + H(+)</text>
        <dbReference type="Rhea" id="RHEA:62016"/>
        <dbReference type="Rhea" id="RHEA-COMP:16010"/>
        <dbReference type="Rhea" id="RHEA-COMP:16011"/>
        <dbReference type="ChEBI" id="CHEBI:15378"/>
        <dbReference type="ChEBI" id="CHEBI:29999"/>
        <dbReference type="ChEBI" id="CHEBI:57632"/>
        <dbReference type="ChEBI" id="CHEBI:58223"/>
        <dbReference type="ChEBI" id="CHEBI:132085"/>
    </reaction>
</comment>
<dbReference type="AlphaFoldDB" id="A0A484CVZ2"/>
<sequence>MCLRLFSWLLLLFCLDLFRRELPGAHADSVTLPSAAKTLVWGPGLETNIVLPARFFYVQAVDSSGRNLTTSPGENTFEVKMVSPVEQFTRIWIQVLDRKDGSFLVRYRMYATYTDLHIHILLKNKPVAKSPFILKGPVYHEGCDCPQPSGPVWEADMHCPQSFPQIERDLALYASVDPDRNAQEIPQRFGQRQSLCHYTVQDNKVYVRTFGEHVGFRIFMDAILLSLTRKLSFRGLQARMCNIFMNMQECSSLI</sequence>
<dbReference type="SMART" id="SM00557">
    <property type="entry name" value="IG_FLMN"/>
    <property type="match status" value="1"/>
</dbReference>
<evidence type="ECO:0000256" key="8">
    <source>
        <dbReference type="ARBA" id="ARBA00047553"/>
    </source>
</evidence>
<keyword evidence="6" id="KW-0256">Endoplasmic reticulum</keyword>
<evidence type="ECO:0000259" key="12">
    <source>
        <dbReference type="Pfam" id="PF05686"/>
    </source>
</evidence>
<evidence type="ECO:0000256" key="11">
    <source>
        <dbReference type="SAM" id="SignalP"/>
    </source>
</evidence>
<protein>
    <recommendedName>
        <fullName evidence="12">Glycosyl transferase CAP10 domain-containing protein</fullName>
    </recommendedName>
</protein>
<evidence type="ECO:0000313" key="14">
    <source>
        <dbReference type="Proteomes" id="UP000295070"/>
    </source>
</evidence>
<accession>A0A484CVZ2</accession>
<dbReference type="InterPro" id="IPR017868">
    <property type="entry name" value="Filamin/ABP280_repeat-like"/>
</dbReference>
<evidence type="ECO:0000256" key="3">
    <source>
        <dbReference type="ARBA" id="ARBA00022676"/>
    </source>
</evidence>
<feature type="chain" id="PRO_5019859080" description="Glycosyl transferase CAP10 domain-containing protein" evidence="11">
    <location>
        <begin position="28"/>
        <end position="254"/>
    </location>
</feature>
<dbReference type="GO" id="GO:0016757">
    <property type="term" value="F:glycosyltransferase activity"/>
    <property type="evidence" value="ECO:0007669"/>
    <property type="project" value="UniProtKB-KW"/>
</dbReference>
<comment type="caution">
    <text evidence="13">The sequence shown here is derived from an EMBL/GenBank/DDBJ whole genome shotgun (WGS) entry which is preliminary data.</text>
</comment>
<evidence type="ECO:0000256" key="10">
    <source>
        <dbReference type="PROSITE-ProRule" id="PRU00087"/>
    </source>
</evidence>
<evidence type="ECO:0000256" key="9">
    <source>
        <dbReference type="ARBA" id="ARBA00049246"/>
    </source>
</evidence>
<dbReference type="STRING" id="8167.A0A484CVZ2"/>
<dbReference type="PROSITE" id="PS50194">
    <property type="entry name" value="FILAMIN_REPEAT"/>
    <property type="match status" value="1"/>
</dbReference>